<sequence>MTGSQGVREVTDGVPGLADRLWNRAVTPEDYVTAAGEKYQAAVLEQYRLYVEMADRVSARRSLTNTFFLTVNATLIAMAGAFGSSVLKGVSVWGVVPIGLIAVCQCAVWFLLILSYKQLNGAKYRVIGELERRLPALPYRDAEWLELGEGKSWRRYVPLTRVELGVPAIFAALYLLIVVAALISR</sequence>
<accession>A0A852TZK8</accession>
<dbReference type="Proteomes" id="UP000589036">
    <property type="component" value="Unassembled WGS sequence"/>
</dbReference>
<keyword evidence="1" id="KW-1133">Transmembrane helix</keyword>
<feature type="transmembrane region" description="Helical" evidence="1">
    <location>
        <begin position="164"/>
        <end position="183"/>
    </location>
</feature>
<feature type="transmembrane region" description="Helical" evidence="1">
    <location>
        <begin position="66"/>
        <end position="87"/>
    </location>
</feature>
<organism evidence="2 3">
    <name type="scientific">Spinactinospora alkalitolerans</name>
    <dbReference type="NCBI Taxonomy" id="687207"/>
    <lineage>
        <taxon>Bacteria</taxon>
        <taxon>Bacillati</taxon>
        <taxon>Actinomycetota</taxon>
        <taxon>Actinomycetes</taxon>
        <taxon>Streptosporangiales</taxon>
        <taxon>Nocardiopsidaceae</taxon>
        <taxon>Spinactinospora</taxon>
    </lineage>
</organism>
<proteinExistence type="predicted"/>
<gene>
    <name evidence="2" type="ORF">HDA32_005126</name>
</gene>
<keyword evidence="1" id="KW-0812">Transmembrane</keyword>
<keyword evidence="1" id="KW-0472">Membrane</keyword>
<feature type="transmembrane region" description="Helical" evidence="1">
    <location>
        <begin position="93"/>
        <end position="116"/>
    </location>
</feature>
<evidence type="ECO:0008006" key="4">
    <source>
        <dbReference type="Google" id="ProtNLM"/>
    </source>
</evidence>
<name>A0A852TZK8_9ACTN</name>
<dbReference type="AlphaFoldDB" id="A0A852TZK8"/>
<evidence type="ECO:0000313" key="3">
    <source>
        <dbReference type="Proteomes" id="UP000589036"/>
    </source>
</evidence>
<dbReference type="InterPro" id="IPR056918">
    <property type="entry name" value="8xMP"/>
</dbReference>
<protein>
    <recommendedName>
        <fullName evidence="4">Small integral membrane protein</fullName>
    </recommendedName>
</protein>
<evidence type="ECO:0000256" key="1">
    <source>
        <dbReference type="SAM" id="Phobius"/>
    </source>
</evidence>
<evidence type="ECO:0000313" key="2">
    <source>
        <dbReference type="EMBL" id="NYE50006.1"/>
    </source>
</evidence>
<keyword evidence="3" id="KW-1185">Reference proteome</keyword>
<reference evidence="2 3" key="1">
    <citation type="submission" date="2020-07" db="EMBL/GenBank/DDBJ databases">
        <title>Sequencing the genomes of 1000 actinobacteria strains.</title>
        <authorList>
            <person name="Klenk H.-P."/>
        </authorList>
    </citation>
    <scope>NUCLEOTIDE SEQUENCE [LARGE SCALE GENOMIC DNA]</scope>
    <source>
        <strain evidence="2 3">CXB654</strain>
    </source>
</reference>
<dbReference type="Pfam" id="PF24838">
    <property type="entry name" value="8xMP"/>
    <property type="match status" value="1"/>
</dbReference>
<comment type="caution">
    <text evidence="2">The sequence shown here is derived from an EMBL/GenBank/DDBJ whole genome shotgun (WGS) entry which is preliminary data.</text>
</comment>
<dbReference type="RefSeq" id="WP_179645566.1">
    <property type="nucleotide sequence ID" value="NZ_BAAAYY010000019.1"/>
</dbReference>
<dbReference type="EMBL" id="JACCCC010000001">
    <property type="protein sequence ID" value="NYE50006.1"/>
    <property type="molecule type" value="Genomic_DNA"/>
</dbReference>